<feature type="compositionally biased region" description="Gly residues" evidence="1">
    <location>
        <begin position="836"/>
        <end position="849"/>
    </location>
</feature>
<feature type="region of interest" description="Disordered" evidence="1">
    <location>
        <begin position="66"/>
        <end position="85"/>
    </location>
</feature>
<sequence length="875" mass="91157">MTIKLPKPRLLACLIGVIMAGPIGCANQQSMPFPNDPGMSNALPLNPESAFDGAVRSADSWVKLPVPPAPGAATPAPATPPTGSDGWPRQAEIAGATALVYLPQVDNWQGNTLNFRAAVAVKKTAASEQAFGVVWGSARTGVDHLTQSVALEDLSLSRASFPTLADHGLEILHQLRTQLPTVMASMSLPLLTGELAASGTVKARPAQVNNEPPQVIVSTSPAILVPIDGSPAIRPVADTRFERVINTQALIVRNRGASRWYLHVFDGWLSADALEGPWTLASGEPPGVNELNELNELAQKLAKEGQVDLLDGGPQAEPKPTLQNGVPTLYVSQVPAELIVFKGQPNFVPINGTGLLWAENTTADVLVNTANNDYYTLLSGRWYRASALSGPWTYTAANALPADFSRIPKSAPAGVVLASVAGTPQAQETLIANSIPHTASVPLSNGPKFTPVFDGAPQFQGIDATPLRYVSNAEVPIIQVTPSSYFAVQAGIWFTASSLTGPWFVASSVPPVIYDIPTSSPLHCVTYVHVYGASKEVVYVGYTPGYLGNVVSSDGVVVYGTGYDYTPWIGSVWYAAPYTWGLAAAPIYNPYVGFAYGYGLGLATAAWAAPYWGGAWYHPGYWGYPCCGSTSADVYGHWGNTVYSGSRSWYANADGKVGSSARGTYSNTRTGSSGAYAAGRSYNPNTGQATRAYDRTVNTAGGTSGNVARGGAYNTETGQRSYASSASASGPGGSSISKTAAATAGPEGVGAQHTTTAYDAQTGQTRSYTSSGLMGNHYAGADGSVYRNSDSGWQQHGSSGWQSAGSDTSWADRNQQARSNAESHYSAGGFADSAGSEGGGDRFGGGGWGGGDRFGGGGFGGRFGGGFGGRFGGRR</sequence>
<name>A0A369XRK2_9PROT</name>
<evidence type="ECO:0008006" key="5">
    <source>
        <dbReference type="Google" id="ProtNLM"/>
    </source>
</evidence>
<accession>A0A369XRK2</accession>
<feature type="compositionally biased region" description="Low complexity" evidence="1">
    <location>
        <begin position="722"/>
        <end position="737"/>
    </location>
</feature>
<protein>
    <recommendedName>
        <fullName evidence="5">Carbohydrate-binding family V/XII</fullName>
    </recommendedName>
</protein>
<feature type="region of interest" description="Disordered" evidence="1">
    <location>
        <begin position="722"/>
        <end position="751"/>
    </location>
</feature>
<evidence type="ECO:0000256" key="2">
    <source>
        <dbReference type="SAM" id="SignalP"/>
    </source>
</evidence>
<evidence type="ECO:0000256" key="1">
    <source>
        <dbReference type="SAM" id="MobiDB-lite"/>
    </source>
</evidence>
<feature type="region of interest" description="Disordered" evidence="1">
    <location>
        <begin position="789"/>
        <end position="849"/>
    </location>
</feature>
<feature type="signal peptide" evidence="2">
    <location>
        <begin position="1"/>
        <end position="20"/>
    </location>
</feature>
<keyword evidence="2" id="KW-0732">Signal</keyword>
<gene>
    <name evidence="3" type="ORF">DVS81_09485</name>
</gene>
<dbReference type="Proteomes" id="UP000253831">
    <property type="component" value="Unassembled WGS sequence"/>
</dbReference>
<organism evidence="3 4">
    <name type="scientific">Candidatus Accumulibacter meliphilus</name>
    <dbReference type="NCBI Taxonomy" id="2211374"/>
    <lineage>
        <taxon>Bacteria</taxon>
        <taxon>Pseudomonadati</taxon>
        <taxon>Pseudomonadota</taxon>
        <taxon>Betaproteobacteria</taxon>
        <taxon>Candidatus Accumulibacter</taxon>
    </lineage>
</organism>
<evidence type="ECO:0000313" key="4">
    <source>
        <dbReference type="Proteomes" id="UP000253831"/>
    </source>
</evidence>
<dbReference type="AlphaFoldDB" id="A0A369XRK2"/>
<dbReference type="EMBL" id="QPGA01000014">
    <property type="protein sequence ID" value="RDE50847.1"/>
    <property type="molecule type" value="Genomic_DNA"/>
</dbReference>
<comment type="caution">
    <text evidence="3">The sequence shown here is derived from an EMBL/GenBank/DDBJ whole genome shotgun (WGS) entry which is preliminary data.</text>
</comment>
<reference evidence="3 4" key="1">
    <citation type="submission" date="2018-05" db="EMBL/GenBank/DDBJ databases">
        <title>Integrated omic analyses show evidence that a Ca. Accumulibacter phosphatis strain performs denitrification under micro-aerobic conditions.</title>
        <authorList>
            <person name="Camejo P.Y."/>
            <person name="Katherine M.D."/>
            <person name="Daniel N.R."/>
        </authorList>
    </citation>
    <scope>NUCLEOTIDE SEQUENCE [LARGE SCALE GENOMIC DNA]</scope>
    <source>
        <strain evidence="3">UW-LDO-IC</strain>
    </source>
</reference>
<feature type="compositionally biased region" description="Polar residues" evidence="1">
    <location>
        <begin position="789"/>
        <end position="823"/>
    </location>
</feature>
<proteinExistence type="predicted"/>
<evidence type="ECO:0000313" key="3">
    <source>
        <dbReference type="EMBL" id="RDE50847.1"/>
    </source>
</evidence>
<feature type="chain" id="PRO_5016785979" description="Carbohydrate-binding family V/XII" evidence="2">
    <location>
        <begin position="21"/>
        <end position="875"/>
    </location>
</feature>